<proteinExistence type="predicted"/>
<reference evidence="1" key="1">
    <citation type="submission" date="2023-05" db="EMBL/GenBank/DDBJ databases">
        <title>Genomic Catalog of Human Bladder Bacteria.</title>
        <authorList>
            <person name="Du J."/>
        </authorList>
    </citation>
    <scope>NUCLEOTIDE SEQUENCE</scope>
    <source>
        <strain evidence="1">UMB1304A</strain>
    </source>
</reference>
<evidence type="ECO:0000313" key="1">
    <source>
        <dbReference type="EMBL" id="MDK8602134.1"/>
    </source>
</evidence>
<dbReference type="EMBL" id="JASPDQ010000014">
    <property type="protein sequence ID" value="MDK8602134.1"/>
    <property type="molecule type" value="Genomic_DNA"/>
</dbReference>
<comment type="caution">
    <text evidence="1">The sequence shown here is derived from an EMBL/GenBank/DDBJ whole genome shotgun (WGS) entry which is preliminary data.</text>
</comment>
<dbReference type="AlphaFoldDB" id="A0AAW6ZIE0"/>
<accession>A0AAW6ZIE0</accession>
<evidence type="ECO:0000313" key="2">
    <source>
        <dbReference type="Proteomes" id="UP001225576"/>
    </source>
</evidence>
<organism evidence="1 2">
    <name type="scientific">Trueperella bernardiae</name>
    <dbReference type="NCBI Taxonomy" id="59561"/>
    <lineage>
        <taxon>Bacteria</taxon>
        <taxon>Bacillati</taxon>
        <taxon>Actinomycetota</taxon>
        <taxon>Actinomycetes</taxon>
        <taxon>Actinomycetales</taxon>
        <taxon>Actinomycetaceae</taxon>
        <taxon>Trueperella</taxon>
    </lineage>
</organism>
<dbReference type="Proteomes" id="UP001225576">
    <property type="component" value="Unassembled WGS sequence"/>
</dbReference>
<sequence length="74" mass="8204">MKSFLWRPEYGRRIWTRRAAYNTGVRGAFALIEEVLASRVCGCVECEAKVAAARFEADDVARAEQEEGDGHGVA</sequence>
<protein>
    <submittedName>
        <fullName evidence="1">Uncharacterized protein</fullName>
    </submittedName>
</protein>
<name>A0AAW6ZIE0_9ACTO</name>
<gene>
    <name evidence="1" type="ORF">QP858_06660</name>
</gene>